<evidence type="ECO:0000259" key="1">
    <source>
        <dbReference type="Pfam" id="PF01593"/>
    </source>
</evidence>
<dbReference type="PANTHER" id="PTHR42923">
    <property type="entry name" value="PROTOPORPHYRINOGEN OXIDASE"/>
    <property type="match status" value="1"/>
</dbReference>
<comment type="caution">
    <text evidence="2">The sequence shown here is derived from an EMBL/GenBank/DDBJ whole genome shotgun (WGS) entry which is preliminary data.</text>
</comment>
<keyword evidence="3" id="KW-1185">Reference proteome</keyword>
<dbReference type="GO" id="GO:0016491">
    <property type="term" value="F:oxidoreductase activity"/>
    <property type="evidence" value="ECO:0007669"/>
    <property type="project" value="InterPro"/>
</dbReference>
<dbReference type="InterPro" id="IPR050464">
    <property type="entry name" value="Zeta_carotene_desat/Oxidored"/>
</dbReference>
<evidence type="ECO:0000313" key="3">
    <source>
        <dbReference type="Proteomes" id="UP000440498"/>
    </source>
</evidence>
<dbReference type="Gene3D" id="3.50.50.60">
    <property type="entry name" value="FAD/NAD(P)-binding domain"/>
    <property type="match status" value="2"/>
</dbReference>
<dbReference type="Gene3D" id="1.10.405.20">
    <property type="match status" value="1"/>
</dbReference>
<dbReference type="EMBL" id="WHUG01000001">
    <property type="protein sequence ID" value="MQA37201.1"/>
    <property type="molecule type" value="Genomic_DNA"/>
</dbReference>
<dbReference type="SUPFAM" id="SSF51905">
    <property type="entry name" value="FAD/NAD(P)-binding domain"/>
    <property type="match status" value="1"/>
</dbReference>
<sequence length="468" mass="49897">MAEQVQDKRAGKCEPGLTSRSVAVIGGGWAGCAAAVELARAGYKVTLFEAARTLGGRARRIETDQRHLDNGQHILLGAYSATLRLMKLAGVDRDQALLSLPLQMRYPPGTGGMDFLAPRLPAPLHLALALLRAQGLERADKLSLARFSTTARWMGWRLHTDCTVSELLERFDQTPRLIQLMWRPLCLAALNTPPERASAQIFLNVLRDSLGAKRSASDMLLPRADLSALLPEAAGALVEAHGGSIRTGAKVRALRSIEGRLWQLDISGAAVGGNWSTYFSGVVLATGASQAAALLHEIPDCDTSTVCSQLIAFESEAITTCYLQYDTATRLDLPFFALLDDPDNHQWGQFVFDRGQLDAGQAGLLAVVISASGSAAAQSQDLLAEAVAVQLAVAFQRPELGRPQWFKVITEKRATYACTPGLLRPSNDSGLPGLAIAGDYTAGDYPATLESAVRSGVAAAALLKGATI</sequence>
<accession>A0A6A7MWT8</accession>
<dbReference type="InterPro" id="IPR036188">
    <property type="entry name" value="FAD/NAD-bd_sf"/>
</dbReference>
<name>A0A6A7MWT8_9BURK</name>
<protein>
    <submittedName>
        <fullName evidence="2">FAD-dependent oxidoreductase</fullName>
    </submittedName>
</protein>
<dbReference type="Proteomes" id="UP000440498">
    <property type="component" value="Unassembled WGS sequence"/>
</dbReference>
<reference evidence="2 3" key="1">
    <citation type="submission" date="2019-10" db="EMBL/GenBank/DDBJ databases">
        <title>Two novel species isolated from a subtropical stream in China.</title>
        <authorList>
            <person name="Lu H."/>
        </authorList>
    </citation>
    <scope>NUCLEOTIDE SEQUENCE [LARGE SCALE GENOMIC DNA]</scope>
    <source>
        <strain evidence="2 3">FT29W</strain>
    </source>
</reference>
<dbReference type="PANTHER" id="PTHR42923:SF47">
    <property type="entry name" value="BLR3003 PROTEIN"/>
    <property type="match status" value="1"/>
</dbReference>
<dbReference type="Gene3D" id="3.90.660.10">
    <property type="match status" value="1"/>
</dbReference>
<organism evidence="2 3">
    <name type="scientific">Rugamonas aquatica</name>
    <dbReference type="NCBI Taxonomy" id="2743357"/>
    <lineage>
        <taxon>Bacteria</taxon>
        <taxon>Pseudomonadati</taxon>
        <taxon>Pseudomonadota</taxon>
        <taxon>Betaproteobacteria</taxon>
        <taxon>Burkholderiales</taxon>
        <taxon>Oxalobacteraceae</taxon>
        <taxon>Telluria group</taxon>
        <taxon>Rugamonas</taxon>
    </lineage>
</organism>
<feature type="domain" description="Amine oxidase" evidence="1">
    <location>
        <begin position="30"/>
        <end position="462"/>
    </location>
</feature>
<gene>
    <name evidence="2" type="ORF">GEV02_03490</name>
</gene>
<dbReference type="Pfam" id="PF01593">
    <property type="entry name" value="Amino_oxidase"/>
    <property type="match status" value="1"/>
</dbReference>
<dbReference type="RefSeq" id="WP_328595703.1">
    <property type="nucleotide sequence ID" value="NZ_WHUG01000001.1"/>
</dbReference>
<dbReference type="InterPro" id="IPR002937">
    <property type="entry name" value="Amino_oxidase"/>
</dbReference>
<dbReference type="NCBIfam" id="TIGR03467">
    <property type="entry name" value="HpnE"/>
    <property type="match status" value="1"/>
</dbReference>
<dbReference type="AlphaFoldDB" id="A0A6A7MWT8"/>
<evidence type="ECO:0000313" key="2">
    <source>
        <dbReference type="EMBL" id="MQA37201.1"/>
    </source>
</evidence>
<dbReference type="InterPro" id="IPR017830">
    <property type="entry name" value="SQase_HpnE"/>
</dbReference>
<proteinExistence type="predicted"/>